<sequence length="373" mass="40053">MEGFSVDKQFLKESVQQGAVAFKAGKMDRRAFLTLCAMAGVAVSAVARGDAHAAANQIILWNWGGSSEVCHGQYIAEPFTESTGIGVGFDTSGPLQGKIKAMVDSGSVTADVCDADAFDAIALGDSGHLEPIDYSVVDKAKVLDGFAWEYGVSIIFYGYAFMYDTEAYGDNPPNSWADFFNTAEFPGKRSLYKWANGSLEGALLADGVSKDALYPLDLDRAIAKVKTIKEDSLYWGSGSEAHSMIVNGEVSMGMVWQNRGKAIEDDTDGRYKLVMNEALAMPGAYIVPRGNPAGRDAVMKFIQTAQDPKAQLGLLDCLGMTPTNPTAFGMIPEGQKAYAITSAMNIDKVVYNDPVWWGANSEKAVNAFLEAIS</sequence>
<dbReference type="AlphaFoldDB" id="A0A437QZ17"/>
<dbReference type="EMBL" id="SADE01000001">
    <property type="protein sequence ID" value="RVU39758.1"/>
    <property type="molecule type" value="Genomic_DNA"/>
</dbReference>
<dbReference type="Gene3D" id="3.40.190.10">
    <property type="entry name" value="Periplasmic binding protein-like II"/>
    <property type="match status" value="2"/>
</dbReference>
<keyword evidence="5" id="KW-0574">Periplasm</keyword>
<protein>
    <submittedName>
        <fullName evidence="6">Extracellular solute-binding protein</fullName>
    </submittedName>
</protein>
<keyword evidence="7" id="KW-1185">Reference proteome</keyword>
<comment type="caution">
    <text evidence="6">The sequence shown here is derived from an EMBL/GenBank/DDBJ whole genome shotgun (WGS) entry which is preliminary data.</text>
</comment>
<dbReference type="InterPro" id="IPR006311">
    <property type="entry name" value="TAT_signal"/>
</dbReference>
<evidence type="ECO:0000313" key="7">
    <source>
        <dbReference type="Proteomes" id="UP000287447"/>
    </source>
</evidence>
<comment type="subcellular location">
    <subcellularLocation>
        <location evidence="1">Periplasm</location>
    </subcellularLocation>
</comment>
<dbReference type="GO" id="GO:0030288">
    <property type="term" value="C:outer membrane-bounded periplasmic space"/>
    <property type="evidence" value="ECO:0007669"/>
    <property type="project" value="TreeGrafter"/>
</dbReference>
<dbReference type="PANTHER" id="PTHR30006">
    <property type="entry name" value="THIAMINE-BINDING PERIPLASMIC PROTEIN-RELATED"/>
    <property type="match status" value="1"/>
</dbReference>
<keyword evidence="4" id="KW-0732">Signal</keyword>
<reference evidence="7" key="1">
    <citation type="submission" date="2019-01" db="EMBL/GenBank/DDBJ databases">
        <title>Gri0909 isolated from a small marine red alga.</title>
        <authorList>
            <person name="Kim J."/>
            <person name="Jeong S.E."/>
            <person name="Jeon C.O."/>
        </authorList>
    </citation>
    <scope>NUCLEOTIDE SEQUENCE [LARGE SCALE GENOMIC DNA]</scope>
    <source>
        <strain evidence="7">Gri0909</strain>
    </source>
</reference>
<dbReference type="GO" id="GO:0030975">
    <property type="term" value="F:thiamine binding"/>
    <property type="evidence" value="ECO:0007669"/>
    <property type="project" value="TreeGrafter"/>
</dbReference>
<evidence type="ECO:0000256" key="2">
    <source>
        <dbReference type="ARBA" id="ARBA00008520"/>
    </source>
</evidence>
<dbReference type="SUPFAM" id="SSF53850">
    <property type="entry name" value="Periplasmic binding protein-like II"/>
    <property type="match status" value="1"/>
</dbReference>
<name>A0A437QZ17_9PROT</name>
<dbReference type="GO" id="GO:0015888">
    <property type="term" value="P:thiamine transport"/>
    <property type="evidence" value="ECO:0007669"/>
    <property type="project" value="TreeGrafter"/>
</dbReference>
<keyword evidence="3" id="KW-0813">Transport</keyword>
<evidence type="ECO:0000256" key="5">
    <source>
        <dbReference type="ARBA" id="ARBA00022764"/>
    </source>
</evidence>
<gene>
    <name evidence="6" type="ORF">EOI86_04875</name>
</gene>
<accession>A0A437QZ17</accession>
<dbReference type="OrthoDB" id="9815444at2"/>
<evidence type="ECO:0000256" key="3">
    <source>
        <dbReference type="ARBA" id="ARBA00022448"/>
    </source>
</evidence>
<comment type="similarity">
    <text evidence="2">Belongs to the bacterial solute-binding protein 1 family.</text>
</comment>
<evidence type="ECO:0000256" key="1">
    <source>
        <dbReference type="ARBA" id="ARBA00004418"/>
    </source>
</evidence>
<evidence type="ECO:0000256" key="4">
    <source>
        <dbReference type="ARBA" id="ARBA00022729"/>
    </source>
</evidence>
<organism evidence="6 7">
    <name type="scientific">Hwanghaeella grinnelliae</name>
    <dbReference type="NCBI Taxonomy" id="2500179"/>
    <lineage>
        <taxon>Bacteria</taxon>
        <taxon>Pseudomonadati</taxon>
        <taxon>Pseudomonadota</taxon>
        <taxon>Alphaproteobacteria</taxon>
        <taxon>Rhodospirillales</taxon>
        <taxon>Rhodospirillaceae</taxon>
        <taxon>Hwanghaeella</taxon>
    </lineage>
</organism>
<proteinExistence type="inferred from homology"/>
<dbReference type="Proteomes" id="UP000287447">
    <property type="component" value="Unassembled WGS sequence"/>
</dbReference>
<dbReference type="GO" id="GO:0030976">
    <property type="term" value="F:thiamine pyrophosphate binding"/>
    <property type="evidence" value="ECO:0007669"/>
    <property type="project" value="TreeGrafter"/>
</dbReference>
<dbReference type="PANTHER" id="PTHR30006:SF3">
    <property type="entry name" value="THIAMINE-BINDING PERIPLASMIC PROTEIN"/>
    <property type="match status" value="1"/>
</dbReference>
<dbReference type="InterPro" id="IPR006059">
    <property type="entry name" value="SBP"/>
</dbReference>
<dbReference type="Pfam" id="PF13416">
    <property type="entry name" value="SBP_bac_8"/>
    <property type="match status" value="1"/>
</dbReference>
<evidence type="ECO:0000313" key="6">
    <source>
        <dbReference type="EMBL" id="RVU39758.1"/>
    </source>
</evidence>
<dbReference type="PROSITE" id="PS51318">
    <property type="entry name" value="TAT"/>
    <property type="match status" value="1"/>
</dbReference>